<comment type="caution">
    <text evidence="2">The sequence shown here is derived from an EMBL/GenBank/DDBJ whole genome shotgun (WGS) entry which is preliminary data.</text>
</comment>
<accession>A0A4R6BEU5</accession>
<proteinExistence type="predicted"/>
<evidence type="ECO:0000313" key="2">
    <source>
        <dbReference type="EMBL" id="TDL98360.1"/>
    </source>
</evidence>
<evidence type="ECO:0000259" key="1">
    <source>
        <dbReference type="Pfam" id="PF08349"/>
    </source>
</evidence>
<dbReference type="Pfam" id="PF08349">
    <property type="entry name" value="DUF1722"/>
    <property type="match status" value="1"/>
</dbReference>
<gene>
    <name evidence="2" type="ORF">ERX27_02695</name>
</gene>
<sequence length="127" mass="15201">MVNQKEQKKAVEKRWREEKYKVMYHSQQHYNDIRGLMKEQLTDIDILNTQISEAYALEPTHGSMLNTFQHLWGYFKNKATPEEKELFLPLLNQVPEKNDVIIQQLHHLALKYNVKYLKESSILTEKN</sequence>
<dbReference type="Proteomes" id="UP000295310">
    <property type="component" value="Unassembled WGS sequence"/>
</dbReference>
<evidence type="ECO:0000313" key="3">
    <source>
        <dbReference type="Proteomes" id="UP000295310"/>
    </source>
</evidence>
<reference evidence="2 3" key="1">
    <citation type="submission" date="2019-01" db="EMBL/GenBank/DDBJ databases">
        <title>Draft genome sequences of the type strains of six Macrococcus species.</title>
        <authorList>
            <person name="Mazhar S."/>
            <person name="Altermann E."/>
            <person name="Hill C."/>
            <person name="Mcauliffe O."/>
        </authorList>
    </citation>
    <scope>NUCLEOTIDE SEQUENCE [LARGE SCALE GENOMIC DNA]</scope>
    <source>
        <strain evidence="2 3">CCM4811</strain>
    </source>
</reference>
<dbReference type="RefSeq" id="WP_133431301.1">
    <property type="nucleotide sequence ID" value="NZ_CP092172.1"/>
</dbReference>
<organism evidence="2 3">
    <name type="scientific">Macrococcus brunensis</name>
    <dbReference type="NCBI Taxonomy" id="198483"/>
    <lineage>
        <taxon>Bacteria</taxon>
        <taxon>Bacillati</taxon>
        <taxon>Bacillota</taxon>
        <taxon>Bacilli</taxon>
        <taxon>Bacillales</taxon>
        <taxon>Staphylococcaceae</taxon>
        <taxon>Macrococcus</taxon>
    </lineage>
</organism>
<name>A0A4R6BEU5_9STAP</name>
<keyword evidence="3" id="KW-1185">Reference proteome</keyword>
<dbReference type="OrthoDB" id="9782576at2"/>
<protein>
    <submittedName>
        <fullName evidence="2">DUF1722 domain-containing protein</fullName>
    </submittedName>
</protein>
<dbReference type="EMBL" id="SCWA01000004">
    <property type="protein sequence ID" value="TDL98360.1"/>
    <property type="molecule type" value="Genomic_DNA"/>
</dbReference>
<dbReference type="AlphaFoldDB" id="A0A4R6BEU5"/>
<feature type="domain" description="DUF1722" evidence="1">
    <location>
        <begin position="19"/>
        <end position="124"/>
    </location>
</feature>
<dbReference type="InterPro" id="IPR013560">
    <property type="entry name" value="DUF1722"/>
</dbReference>